<evidence type="ECO:0000313" key="2">
    <source>
        <dbReference type="Proteomes" id="UP000306493"/>
    </source>
</evidence>
<organism evidence="1 2">
    <name type="scientific">Escherichia phage vB_EcoS_WFI</name>
    <dbReference type="NCBI Taxonomy" id="2508187"/>
    <lineage>
        <taxon>Viruses</taxon>
        <taxon>Duplodnaviria</taxon>
        <taxon>Heunggongvirae</taxon>
        <taxon>Uroviricota</taxon>
        <taxon>Caudoviricetes</taxon>
        <taxon>Dhillonvirus</taxon>
        <taxon>Dhillonvirus WF1</taxon>
    </lineage>
</organism>
<proteinExistence type="predicted"/>
<evidence type="ECO:0000313" key="1">
    <source>
        <dbReference type="EMBL" id="QBQ80584.1"/>
    </source>
</evidence>
<keyword evidence="2" id="KW-1185">Reference proteome</keyword>
<dbReference type="EMBL" id="MK373791">
    <property type="protein sequence ID" value="QBQ80584.1"/>
    <property type="molecule type" value="Genomic_DNA"/>
</dbReference>
<gene>
    <name evidence="1" type="ORF">WFI_00017</name>
</gene>
<sequence length="102" mass="11242">MIKYAAIGLVIGLAVGFWQGDSYRTGVVAKAAQEAQAEAQRQQTKVVEGSVKAEQARDVEYRTITKEVVKYVTRPNRPDCSFDAERVRIKQSAIDAANRVGL</sequence>
<protein>
    <submittedName>
        <fullName evidence="1">Uncharacterized protein</fullName>
    </submittedName>
</protein>
<dbReference type="Proteomes" id="UP000306493">
    <property type="component" value="Segment"/>
</dbReference>
<reference evidence="1 2" key="1">
    <citation type="submission" date="2019-01" db="EMBL/GenBank/DDBJ databases">
        <title>Still something new to discover - new insights into E. coli phage diversity and taxonomy.</title>
        <authorList>
            <person name="Korf I.H.E."/>
            <person name="Adriaennsens E."/>
            <person name="Dreiseikelmann B."/>
            <person name="Kropinski A."/>
            <person name="Nimtz M."/>
            <person name="Meier-Kolthoff J.P."/>
            <person name="Rohde M."/>
            <person name="van Raaij M."/>
            <person name="Wittmann J."/>
        </authorList>
    </citation>
    <scope>NUCLEOTIDE SEQUENCE [LARGE SCALE GENOMIC DNA]</scope>
</reference>
<name>A0A482N4C7_9CAUD</name>
<accession>A0A482N4C7</accession>